<dbReference type="OrthoDB" id="1668162at2759"/>
<dbReference type="InterPro" id="IPR019309">
    <property type="entry name" value="WASHC3"/>
</dbReference>
<dbReference type="SMART" id="SM00498">
    <property type="entry name" value="FH2"/>
    <property type="match status" value="1"/>
</dbReference>
<evidence type="ECO:0000259" key="4">
    <source>
        <dbReference type="PROSITE" id="PS51444"/>
    </source>
</evidence>
<dbReference type="InterPro" id="IPR010472">
    <property type="entry name" value="FH3_dom"/>
</dbReference>
<dbReference type="PROSITE" id="PS51444">
    <property type="entry name" value="FH2"/>
    <property type="match status" value="1"/>
</dbReference>
<feature type="domain" description="GBD/FH3" evidence="3">
    <location>
        <begin position="214"/>
        <end position="737"/>
    </location>
</feature>
<dbReference type="Pfam" id="PF02181">
    <property type="entry name" value="FH2"/>
    <property type="match status" value="1"/>
</dbReference>
<dbReference type="InterPro" id="IPR042201">
    <property type="entry name" value="FH2_Formin_sf"/>
</dbReference>
<sequence length="1848" mass="205102">MWRKRRGSLGGGNARESPNVAGSHSLTGIPSSMSITSSSPFFGSDPNANDRALVFRLEVPSPGPLGLDLRARHIERDKPQRGAVVKGFRPLQGGKPGYVEATGRVKIGDILQIIHKTPIDDMPFEQIVKHAMELQKDPTAWPLSMEFRREPEKHESNHSTSSKPRRNSFFRSSISMSNPVQDGNFNDKLQYFRDFFATRIPTGGAAPKEKEKPPKPPKWETVDEMYRELMAKRGVPEDVMDELIRIESLETKWHVVWYAQLNENEDNTKSNATEAEKFAENLVELNWDNKGLKDLEALRGKISIASTDWLESFLGHFGLDYLTMKLPDPSPFPIEHSKYEKATRICEVILRILRSLTHFTAGVEAITNTPGLVKRVALCFHTENGDVKKYTLQLLGIVCYNSAAGHTAVIEAFDHYKETKGENIRFSCLRDALKSTRYSLVFKEDVLSFVNIIVNKAIRLEDRLAIRSDFMALKMAGYFEEIRAKSLAVQRTKYPLATSAASTTVEEGSNGVPSPVPGPPATPSPIPNKHIARNTPSPVLSSRSTESPITGRGKGPGTPVSRLDTLKTLGGRRSSISKSTEDQSSGRLSASKSAPPSPIDREPAALSPDGTIVRSSLPLETKGAQRFGNGGNSIISSSVTQLRNQLDNMEKQIDVFEQFMEDDRKDTIYEQTDLASVDSVFQSLFDSVTNDPELQACFLSILQQLLFIPGDRVIGKEMWALSEKVIKQITLLAPVEEVRNFDLGYDDRKTLLKMRDRYAQFLQKCADEDPTFQFRMGPIILIENKDRDHDDLALSDVTAEETDEEDTPSSVIAHEHPELMKYFKLLKMGMPMQHVQLKMSSEIQTFDPSILETPDKLIQLSKPEGEEQKKGTRAEEHEKYAKFFKLKKMGMPLPHIQLKMSAEGLDGSILESPDLLLDDEGNEVKDGDADAAFTGIPVKEHEKFVKFFKLLKMGMPLQHVQLKASSEGLDASLLSTPDQLLNEEGKPFVAGQSEPQGIPVKEHEKFAKFFKLMKMGMPLEHIKLKASAEGLDGELLSTPDVLLNEDGSKFVAGAGAATAVKGVPVKEHEKFAKFFKLMKMGMPLEHIKLKASAEGLDGDLLSTPDVLVDEDGKKVEAVSAEGPKGTPVKDHEKFAKFFKLLKMGMPMEHVKLKASAEGLDANLLDTPDKLVDDDGKEVVGEAPAEKGVPVKEHEKFAKFFKLMKMGMPLPHIKIKAASEGLDGDLLDTPDKLVDEDGKEIKAGSGKTVKALEHPSYVKYFKLLKMGMPRPQLELKMSAESLDPKVLDTPDAMIPENLSPAAPKAPAKPVVTGPPKPKLRNLYWEAVKSEETTGTIWEAFAKEEEEKKTEQSAKPAGPPSVADLFAARAKQQPKPAAPKKDVVLDKFVDQLSDIFVNKPPKAKESEAKKPTKRRAPTRVALIDAKRANNIGIMLARFRLPYYKLRNAVLLVDKELLSVERVSALLQFAPEDEELDAVRGYTGDPKLLGDAEQYFREMLCIPRLTTRLQAIHATWQFDAYVEEQRKLMESVSNACRELQDCEPLKEIFRVVLSLGNALNDGTSRGGAKGFRLNILLKLNQVKAADNSINLLNYVAKVLRAKDPAILEFDKNLPSIESASRVTTQVLKAGETAVRKAANLICNELETHAKLPEKEYPQPDPLPGLDTKPEKISDRFQEVVKPFADRAKKTSEQIAEDLESMTKRFEETAAFYGEDPSSPDCGPDAFFSIFYSFAKVLQSADRDNERKRIAEERRIRREEETKKRLEQLKLKKKKSGFAALKTGDVDDIVSKIRAKRVEEKRREMLANGSAPPSSTGSNRGSSSQPRSSASNSSIAAAAAAAAVPTPAMEAV</sequence>
<feature type="compositionally biased region" description="Basic and acidic residues" evidence="2">
    <location>
        <begin position="147"/>
        <end position="157"/>
    </location>
</feature>
<dbReference type="Pfam" id="PF06371">
    <property type="entry name" value="Drf_GBD"/>
    <property type="match status" value="1"/>
</dbReference>
<feature type="coiled-coil region" evidence="1">
    <location>
        <begin position="1739"/>
        <end position="1772"/>
    </location>
</feature>
<dbReference type="SUPFAM" id="SSF48371">
    <property type="entry name" value="ARM repeat"/>
    <property type="match status" value="2"/>
</dbReference>
<dbReference type="EMBL" id="BSXW01000548">
    <property type="protein sequence ID" value="GMF25316.1"/>
    <property type="molecule type" value="Genomic_DNA"/>
</dbReference>
<evidence type="ECO:0000256" key="2">
    <source>
        <dbReference type="SAM" id="MobiDB-lite"/>
    </source>
</evidence>
<dbReference type="SUPFAM" id="SSF101447">
    <property type="entry name" value="Formin homology 2 domain (FH2 domain)"/>
    <property type="match status" value="1"/>
</dbReference>
<dbReference type="SMART" id="SM01139">
    <property type="entry name" value="Drf_FH3"/>
    <property type="match status" value="1"/>
</dbReference>
<dbReference type="GO" id="GO:0031267">
    <property type="term" value="F:small GTPase binding"/>
    <property type="evidence" value="ECO:0007669"/>
    <property type="project" value="InterPro"/>
</dbReference>
<dbReference type="Pfam" id="PF10152">
    <property type="entry name" value="CCDC53"/>
    <property type="match status" value="8"/>
</dbReference>
<dbReference type="Gene3D" id="1.25.10.10">
    <property type="entry name" value="Leucine-rich Repeat Variant"/>
    <property type="match status" value="1"/>
</dbReference>
<dbReference type="InterPro" id="IPR015425">
    <property type="entry name" value="FH2_Formin"/>
</dbReference>
<feature type="compositionally biased region" description="Polar residues" evidence="2">
    <location>
        <begin position="574"/>
        <end position="594"/>
    </location>
</feature>
<evidence type="ECO:0000313" key="5">
    <source>
        <dbReference type="EMBL" id="GMF25316.1"/>
    </source>
</evidence>
<dbReference type="Proteomes" id="UP001165083">
    <property type="component" value="Unassembled WGS sequence"/>
</dbReference>
<feature type="region of interest" description="Disordered" evidence="2">
    <location>
        <begin position="147"/>
        <end position="169"/>
    </location>
</feature>
<feature type="region of interest" description="Disordered" evidence="2">
    <location>
        <begin position="1"/>
        <end position="25"/>
    </location>
</feature>
<dbReference type="InterPro" id="IPR010473">
    <property type="entry name" value="GTPase-bd"/>
</dbReference>
<feature type="region of interest" description="Disordered" evidence="2">
    <location>
        <begin position="1794"/>
        <end position="1848"/>
    </location>
</feature>
<protein>
    <submittedName>
        <fullName evidence="5">Unnamed protein product</fullName>
    </submittedName>
</protein>
<dbReference type="PROSITE" id="PS51232">
    <property type="entry name" value="GBD_FH3"/>
    <property type="match status" value="1"/>
</dbReference>
<feature type="compositionally biased region" description="Pro residues" evidence="2">
    <location>
        <begin position="514"/>
        <end position="526"/>
    </location>
</feature>
<dbReference type="Gene3D" id="1.10.238.150">
    <property type="entry name" value="Formin, FH3 diaphanous domain"/>
    <property type="match status" value="1"/>
</dbReference>
<dbReference type="InterPro" id="IPR016024">
    <property type="entry name" value="ARM-type_fold"/>
</dbReference>
<evidence type="ECO:0000256" key="1">
    <source>
        <dbReference type="SAM" id="Coils"/>
    </source>
</evidence>
<dbReference type="Gene3D" id="1.20.58.2220">
    <property type="entry name" value="Formin, FH2 domain"/>
    <property type="match status" value="1"/>
</dbReference>
<dbReference type="GO" id="GO:0003779">
    <property type="term" value="F:actin binding"/>
    <property type="evidence" value="ECO:0007669"/>
    <property type="project" value="InterPro"/>
</dbReference>
<keyword evidence="1" id="KW-0175">Coiled coil</keyword>
<keyword evidence="6" id="KW-1185">Reference proteome</keyword>
<dbReference type="Pfam" id="PF06367">
    <property type="entry name" value="Drf_FH3"/>
    <property type="match status" value="2"/>
</dbReference>
<evidence type="ECO:0000313" key="6">
    <source>
        <dbReference type="Proteomes" id="UP001165083"/>
    </source>
</evidence>
<comment type="caution">
    <text evidence="5">The sequence shown here is derived from an EMBL/GenBank/DDBJ whole genome shotgun (WGS) entry which is preliminary data.</text>
</comment>
<feature type="region of interest" description="Disordered" evidence="2">
    <location>
        <begin position="500"/>
        <end position="613"/>
    </location>
</feature>
<proteinExistence type="predicted"/>
<feature type="domain" description="FH2" evidence="4">
    <location>
        <begin position="1308"/>
        <end position="1760"/>
    </location>
</feature>
<dbReference type="GO" id="GO:0071203">
    <property type="term" value="C:WASH complex"/>
    <property type="evidence" value="ECO:0007669"/>
    <property type="project" value="InterPro"/>
</dbReference>
<dbReference type="InterPro" id="IPR014768">
    <property type="entry name" value="GBD/FH3_dom"/>
</dbReference>
<organism evidence="5 6">
    <name type="scientific">Phytophthora lilii</name>
    <dbReference type="NCBI Taxonomy" id="2077276"/>
    <lineage>
        <taxon>Eukaryota</taxon>
        <taxon>Sar</taxon>
        <taxon>Stramenopiles</taxon>
        <taxon>Oomycota</taxon>
        <taxon>Peronosporomycetes</taxon>
        <taxon>Peronosporales</taxon>
        <taxon>Peronosporaceae</taxon>
        <taxon>Phytophthora</taxon>
    </lineage>
</organism>
<name>A0A9W6TYX3_9STRA</name>
<dbReference type="InterPro" id="IPR011989">
    <property type="entry name" value="ARM-like"/>
</dbReference>
<feature type="compositionally biased region" description="Polar residues" evidence="2">
    <location>
        <begin position="534"/>
        <end position="548"/>
    </location>
</feature>
<evidence type="ECO:0000259" key="3">
    <source>
        <dbReference type="PROSITE" id="PS51232"/>
    </source>
</evidence>
<dbReference type="SMART" id="SM01140">
    <property type="entry name" value="Drf_GBD"/>
    <property type="match status" value="1"/>
</dbReference>
<reference evidence="5" key="1">
    <citation type="submission" date="2023-04" db="EMBL/GenBank/DDBJ databases">
        <title>Phytophthora lilii NBRC 32176.</title>
        <authorList>
            <person name="Ichikawa N."/>
            <person name="Sato H."/>
            <person name="Tonouchi N."/>
        </authorList>
    </citation>
    <scope>NUCLEOTIDE SEQUENCE</scope>
    <source>
        <strain evidence="5">NBRC 32176</strain>
    </source>
</reference>
<accession>A0A9W6TYX3</accession>
<feature type="coiled-coil region" evidence="1">
    <location>
        <begin position="632"/>
        <end position="659"/>
    </location>
</feature>
<feature type="compositionally biased region" description="Low complexity" evidence="2">
    <location>
        <begin position="1810"/>
        <end position="1848"/>
    </location>
</feature>
<gene>
    <name evidence="5" type="ORF">Plil01_001043400</name>
</gene>
<dbReference type="GO" id="GO:0030036">
    <property type="term" value="P:actin cytoskeleton organization"/>
    <property type="evidence" value="ECO:0007669"/>
    <property type="project" value="InterPro"/>
</dbReference>
<dbReference type="PANTHER" id="PTHR46345">
    <property type="entry name" value="INVERTED FORMIN-2"/>
    <property type="match status" value="1"/>
</dbReference>
<dbReference type="PANTHER" id="PTHR46345:SF8">
    <property type="entry name" value="FORMIN 3, ISOFORM B"/>
    <property type="match status" value="1"/>
</dbReference>